<evidence type="ECO:0000313" key="4">
    <source>
        <dbReference type="Proteomes" id="UP000054223"/>
    </source>
</evidence>
<dbReference type="Pfam" id="PF13568">
    <property type="entry name" value="OMP_b-brl_2"/>
    <property type="match status" value="1"/>
</dbReference>
<proteinExistence type="predicted"/>
<organism evidence="3 4">
    <name type="scientific">Solirubrum puertoriconensis</name>
    <dbReference type="NCBI Taxonomy" id="1751427"/>
    <lineage>
        <taxon>Bacteria</taxon>
        <taxon>Pseudomonadati</taxon>
        <taxon>Bacteroidota</taxon>
        <taxon>Cytophagia</taxon>
        <taxon>Cytophagales</taxon>
    </lineage>
</organism>
<feature type="chain" id="PRO_5040781059" description="Outer membrane protein beta-barrel domain-containing protein" evidence="1">
    <location>
        <begin position="18"/>
        <end position="241"/>
    </location>
</feature>
<dbReference type="EMBL" id="LNAL01000007">
    <property type="protein sequence ID" value="KUG07379.1"/>
    <property type="molecule type" value="Genomic_DNA"/>
</dbReference>
<gene>
    <name evidence="3" type="ORF">ASU33_13560</name>
</gene>
<name>A0A9X0HK18_SOLP1</name>
<dbReference type="OrthoDB" id="1001536at2"/>
<reference evidence="3 4" key="1">
    <citation type="submission" date="2015-11" db="EMBL/GenBank/DDBJ databases">
        <title>Solirubrum puertoriconensis gen. nov. an environmental bacteria isolated in Puerto Rico.</title>
        <authorList>
            <person name="Cuebas-Irizarry M.F."/>
            <person name="Montalvo-Rodriguez R."/>
        </authorList>
    </citation>
    <scope>NUCLEOTIDE SEQUENCE [LARGE SCALE GENOMIC DNA]</scope>
    <source>
        <strain evidence="3 4">MC1A</strain>
    </source>
</reference>
<evidence type="ECO:0000259" key="2">
    <source>
        <dbReference type="Pfam" id="PF13568"/>
    </source>
</evidence>
<dbReference type="InterPro" id="IPR025665">
    <property type="entry name" value="Beta-barrel_OMP_2"/>
</dbReference>
<comment type="caution">
    <text evidence="3">The sequence shown here is derived from an EMBL/GenBank/DDBJ whole genome shotgun (WGS) entry which is preliminary data.</text>
</comment>
<sequence length="241" mass="27341">MKKLLLLLLCLPAFSEAQTLPDSSATATSPKWQGGMLIGHDLFRVTNPEPGFVVGQYQIIPRLTTPSAGFRIGFWARHNFGGPERRWFVQPEFTYSRSQSWHHINNTAKQPSNNDFWSMSSAQDWQRLNVAVPVGYRLGKRLRVLGGVAYALRIPTGYERAEQDYETRIVSSINRSMRRQGFALQAGLGYDVGRVLLTARYERGLTKAATKINLDGREYNFVHYVSQLSFGMALRLLPFKP</sequence>
<evidence type="ECO:0000256" key="1">
    <source>
        <dbReference type="SAM" id="SignalP"/>
    </source>
</evidence>
<keyword evidence="4" id="KW-1185">Reference proteome</keyword>
<dbReference type="AlphaFoldDB" id="A0A9X0HK18"/>
<protein>
    <recommendedName>
        <fullName evidence="2">Outer membrane protein beta-barrel domain-containing protein</fullName>
    </recommendedName>
</protein>
<dbReference type="RefSeq" id="WP_059071004.1">
    <property type="nucleotide sequence ID" value="NZ_LNAL01000007.1"/>
</dbReference>
<accession>A0A9X0HK18</accession>
<keyword evidence="1" id="KW-0732">Signal</keyword>
<evidence type="ECO:0000313" key="3">
    <source>
        <dbReference type="EMBL" id="KUG07379.1"/>
    </source>
</evidence>
<feature type="domain" description="Outer membrane protein beta-barrel" evidence="2">
    <location>
        <begin position="63"/>
        <end position="207"/>
    </location>
</feature>
<feature type="signal peptide" evidence="1">
    <location>
        <begin position="1"/>
        <end position="17"/>
    </location>
</feature>
<dbReference type="Proteomes" id="UP000054223">
    <property type="component" value="Unassembled WGS sequence"/>
</dbReference>